<evidence type="ECO:0000313" key="2">
    <source>
        <dbReference type="Proteomes" id="UP000291084"/>
    </source>
</evidence>
<dbReference type="Proteomes" id="UP000291084">
    <property type="component" value="Chromosome 3"/>
</dbReference>
<gene>
    <name evidence="1" type="primary">Vigan.03G164800</name>
    <name evidence="1" type="ORF">VIGAN_03164800</name>
</gene>
<dbReference type="EMBL" id="AP015036">
    <property type="protein sequence ID" value="BAT81783.1"/>
    <property type="molecule type" value="Genomic_DNA"/>
</dbReference>
<keyword evidence="2" id="KW-1185">Reference proteome</keyword>
<name>A0A0S3RME4_PHAAN</name>
<reference evidence="1 2" key="1">
    <citation type="journal article" date="2015" name="Sci. Rep.">
        <title>The power of single molecule real-time sequencing technology in the de novo assembly of a eukaryotic genome.</title>
        <authorList>
            <person name="Sakai H."/>
            <person name="Naito K."/>
            <person name="Ogiso-Tanaka E."/>
            <person name="Takahashi Y."/>
            <person name="Iseki K."/>
            <person name="Muto C."/>
            <person name="Satou K."/>
            <person name="Teruya K."/>
            <person name="Shiroma A."/>
            <person name="Shimoji M."/>
            <person name="Hirano T."/>
            <person name="Itoh T."/>
            <person name="Kaga A."/>
            <person name="Tomooka N."/>
        </authorList>
    </citation>
    <scope>NUCLEOTIDE SEQUENCE [LARGE SCALE GENOMIC DNA]</scope>
    <source>
        <strain evidence="2">cv. Shumari</strain>
    </source>
</reference>
<evidence type="ECO:0000313" key="1">
    <source>
        <dbReference type="EMBL" id="BAT81783.1"/>
    </source>
</evidence>
<protein>
    <submittedName>
        <fullName evidence="1">Uncharacterized protein</fullName>
    </submittedName>
</protein>
<accession>A0A0S3RME4</accession>
<sequence length="88" mass="10102">MQSAKPKLHSMINFKNKTFQPFIPFKEKVFKSPRKRKQSMRVWRLASFSHSPPSSHCPTLPSWNSARNVNSPPFLKVAAGLACWTVVF</sequence>
<proteinExistence type="predicted"/>
<dbReference type="AlphaFoldDB" id="A0A0S3RME4"/>
<organism evidence="1 2">
    <name type="scientific">Vigna angularis var. angularis</name>
    <dbReference type="NCBI Taxonomy" id="157739"/>
    <lineage>
        <taxon>Eukaryota</taxon>
        <taxon>Viridiplantae</taxon>
        <taxon>Streptophyta</taxon>
        <taxon>Embryophyta</taxon>
        <taxon>Tracheophyta</taxon>
        <taxon>Spermatophyta</taxon>
        <taxon>Magnoliopsida</taxon>
        <taxon>eudicotyledons</taxon>
        <taxon>Gunneridae</taxon>
        <taxon>Pentapetalae</taxon>
        <taxon>rosids</taxon>
        <taxon>fabids</taxon>
        <taxon>Fabales</taxon>
        <taxon>Fabaceae</taxon>
        <taxon>Papilionoideae</taxon>
        <taxon>50 kb inversion clade</taxon>
        <taxon>NPAAA clade</taxon>
        <taxon>indigoferoid/millettioid clade</taxon>
        <taxon>Phaseoleae</taxon>
        <taxon>Vigna</taxon>
    </lineage>
</organism>